<dbReference type="Proteomes" id="UP000257123">
    <property type="component" value="Unassembled WGS sequence"/>
</dbReference>
<evidence type="ECO:0000256" key="4">
    <source>
        <dbReference type="ARBA" id="ARBA00022801"/>
    </source>
</evidence>
<dbReference type="SUPFAM" id="SSF55811">
    <property type="entry name" value="Nudix"/>
    <property type="match status" value="1"/>
</dbReference>
<dbReference type="InterPro" id="IPR020084">
    <property type="entry name" value="NUDIX_hydrolase_CS"/>
</dbReference>
<dbReference type="InterPro" id="IPR051325">
    <property type="entry name" value="Nudix_hydrolase_domain"/>
</dbReference>
<reference evidence="9 10" key="1">
    <citation type="submission" date="2017-07" db="EMBL/GenBank/DDBJ databases">
        <title>Draft genome sequence of aerobic hyperthermophilic archaea, Pyrobaculum aerophilum YKB31 and YKB32.</title>
        <authorList>
            <person name="Mochizuki T."/>
            <person name="Berliner A.J."/>
            <person name="Yoshida-Takashima Y."/>
            <person name="Takaki Y."/>
            <person name="Nunoura T."/>
            <person name="Takai K."/>
        </authorList>
    </citation>
    <scope>NUCLEOTIDE SEQUENCE [LARGE SCALE GENOMIC DNA]</scope>
    <source>
        <strain evidence="7 10">YKB31</strain>
        <strain evidence="8 9">YKB32</strain>
    </source>
</reference>
<dbReference type="OrthoDB" id="25379at2157"/>
<dbReference type="PRINTS" id="PR00502">
    <property type="entry name" value="NUDIXFAMILY"/>
</dbReference>
<dbReference type="InterPro" id="IPR015797">
    <property type="entry name" value="NUDIX_hydrolase-like_dom_sf"/>
</dbReference>
<keyword evidence="3" id="KW-0547">Nucleotide-binding</keyword>
<dbReference type="EMBL" id="NMUF01000009">
    <property type="protein sequence ID" value="RFA99185.1"/>
    <property type="molecule type" value="Genomic_DNA"/>
</dbReference>
<evidence type="ECO:0000256" key="5">
    <source>
        <dbReference type="ARBA" id="ARBA00032644"/>
    </source>
</evidence>
<dbReference type="CDD" id="cd03428">
    <property type="entry name" value="NUDIX_Ap4A_Nudt2"/>
    <property type="match status" value="1"/>
</dbReference>
<dbReference type="Pfam" id="PF00293">
    <property type="entry name" value="NUDIX"/>
    <property type="match status" value="1"/>
</dbReference>
<keyword evidence="4 8" id="KW-0378">Hydrolase</keyword>
<dbReference type="PANTHER" id="PTHR21340">
    <property type="entry name" value="DIADENOSINE 5,5-P1,P4-TETRAPHOSPHATE PYROPHOSPHOHYDROLASE MUTT"/>
    <property type="match status" value="1"/>
</dbReference>
<dbReference type="InterPro" id="IPR003565">
    <property type="entry name" value="Tetra_PHTase"/>
</dbReference>
<accession>A0A371R535</accession>
<evidence type="ECO:0000313" key="10">
    <source>
        <dbReference type="Proteomes" id="UP000257123"/>
    </source>
</evidence>
<evidence type="ECO:0000313" key="7">
    <source>
        <dbReference type="EMBL" id="RFA94581.1"/>
    </source>
</evidence>
<proteinExistence type="inferred from homology"/>
<sequence>MAKKYDEISAGAVVFYPGERVEYLLLHYPAGHWDFPKGNVELGETPEQAALREIKEETGLDAELLPGFREEVEYVYTRGGRRVLKKVIYFLAQAKSRDVRLSWEHVGYAWLPFEQAISRATYKSTKEVLAKAHKRLMEVYSRR</sequence>
<dbReference type="InterPro" id="IPR000086">
    <property type="entry name" value="NUDIX_hydrolase_dom"/>
</dbReference>
<organism evidence="8 9">
    <name type="scientific">Pyrobaculum aerophilum</name>
    <dbReference type="NCBI Taxonomy" id="13773"/>
    <lineage>
        <taxon>Archaea</taxon>
        <taxon>Thermoproteota</taxon>
        <taxon>Thermoprotei</taxon>
        <taxon>Thermoproteales</taxon>
        <taxon>Thermoproteaceae</taxon>
        <taxon>Pyrobaculum</taxon>
    </lineage>
</organism>
<gene>
    <name evidence="7" type="ORF">CGL51_09685</name>
    <name evidence="8" type="ORF">CGL52_04970</name>
</gene>
<dbReference type="AlphaFoldDB" id="A0A371R535"/>
<comment type="caution">
    <text evidence="8">The sequence shown here is derived from an EMBL/GenBank/DDBJ whole genome shotgun (WGS) entry which is preliminary data.</text>
</comment>
<evidence type="ECO:0000259" key="6">
    <source>
        <dbReference type="PROSITE" id="PS51462"/>
    </source>
</evidence>
<dbReference type="Proteomes" id="UP000256877">
    <property type="component" value="Unassembled WGS sequence"/>
</dbReference>
<dbReference type="Gene3D" id="3.90.79.10">
    <property type="entry name" value="Nucleoside Triphosphate Pyrophosphohydrolase"/>
    <property type="match status" value="1"/>
</dbReference>
<dbReference type="InterPro" id="IPR020476">
    <property type="entry name" value="Nudix_hydrolase"/>
</dbReference>
<dbReference type="GO" id="GO:0004081">
    <property type="term" value="F:bis(5'-nucleosyl)-tetraphosphatase (asymmetrical) activity"/>
    <property type="evidence" value="ECO:0007669"/>
    <property type="project" value="TreeGrafter"/>
</dbReference>
<evidence type="ECO:0000256" key="3">
    <source>
        <dbReference type="ARBA" id="ARBA00022741"/>
    </source>
</evidence>
<name>A0A371R535_9CREN</name>
<dbReference type="GO" id="GO:0006167">
    <property type="term" value="P:AMP biosynthetic process"/>
    <property type="evidence" value="ECO:0007669"/>
    <property type="project" value="TreeGrafter"/>
</dbReference>
<evidence type="ECO:0000313" key="8">
    <source>
        <dbReference type="EMBL" id="RFA99185.1"/>
    </source>
</evidence>
<comment type="similarity">
    <text evidence="1">Belongs to the Nudix hydrolase family.</text>
</comment>
<evidence type="ECO:0000256" key="1">
    <source>
        <dbReference type="ARBA" id="ARBA00005582"/>
    </source>
</evidence>
<dbReference type="PROSITE" id="PS51462">
    <property type="entry name" value="NUDIX"/>
    <property type="match status" value="1"/>
</dbReference>
<dbReference type="EMBL" id="NMUE01000034">
    <property type="protein sequence ID" value="RFA94581.1"/>
    <property type="molecule type" value="Genomic_DNA"/>
</dbReference>
<dbReference type="GO" id="GO:0000166">
    <property type="term" value="F:nucleotide binding"/>
    <property type="evidence" value="ECO:0007669"/>
    <property type="project" value="UniProtKB-KW"/>
</dbReference>
<dbReference type="PANTHER" id="PTHR21340:SF0">
    <property type="entry name" value="BIS(5'-NUCLEOSYL)-TETRAPHOSPHATASE [ASYMMETRICAL]"/>
    <property type="match status" value="1"/>
</dbReference>
<dbReference type="GO" id="GO:0006754">
    <property type="term" value="P:ATP biosynthetic process"/>
    <property type="evidence" value="ECO:0007669"/>
    <property type="project" value="TreeGrafter"/>
</dbReference>
<evidence type="ECO:0000256" key="2">
    <source>
        <dbReference type="ARBA" id="ARBA00018911"/>
    </source>
</evidence>
<protein>
    <recommendedName>
        <fullName evidence="2">Bis(5'-nucleosyl)-tetraphosphatase [asymmetrical]</fullName>
    </recommendedName>
    <alternativeName>
        <fullName evidence="5">Diadenosine 5',5'''-P1,P4-tetraphosphate asymmetrical hydrolase</fullName>
    </alternativeName>
</protein>
<dbReference type="PROSITE" id="PS00893">
    <property type="entry name" value="NUDIX_BOX"/>
    <property type="match status" value="1"/>
</dbReference>
<evidence type="ECO:0000313" key="9">
    <source>
        <dbReference type="Proteomes" id="UP000256877"/>
    </source>
</evidence>
<dbReference type="RefSeq" id="WP_116421579.1">
    <property type="nucleotide sequence ID" value="NZ_NMUE01000034.1"/>
</dbReference>
<feature type="domain" description="Nudix hydrolase" evidence="6">
    <location>
        <begin position="5"/>
        <end position="135"/>
    </location>
</feature>